<gene>
    <name evidence="2" type="ORF">POSPLADRAFT_1043946</name>
</gene>
<dbReference type="AlphaFoldDB" id="A0A1X6ND18"/>
<proteinExistence type="predicted"/>
<sequence>MVRGLERARELHDALQVAADAKDLNEVKRLLICIRDEVEWSFPLSERVHLPRLVSSVQANVLRGDAALVELARAVHAKLEAQKHVTPENVAERWWTEPELVGSQPEAVTLLFRDATADYEAFGEQEIWADEAVEASVDEPVLNALLRFRVRTNRKYRHPFRPTLNFDVVLPGAGEAAPKRVNINDCDALLVKDVLGRLGAEPSPVVRYVRNDRQNMEADMFTINSVPPWKRELPGWFPPAPASWLTPAPPRSFADPSVVAENGTIVYKQAPLLHYPGDGRNILPGMAAPPAVATHLYVPVHAWGETTTYAMLGPEDCVRPADRLVVPLTDAQARSVLGRTIQFSTAPLPDDAHADGGPPAKRRKKEAGGRRTGLPRQTTAAWGYDPAARVLHCMYPAGWAGTELLLDVGEPGWHCEYGASRRDAFAVNKHHAYWLGVVSSPEDRRLAALGAALQGPGEGGASREQEGEVKKIDIDALAASLNVSEATRVFEVLDDDEMLLGDVQLAKGDLDFECVIEGLKPGVWRSAVSVAGDDRFTEVRLLWAMPGRVDYGAPAALASDTIGGGSGESGAGAGPWEKIGSYSIDSGSTGAIMRSVLDGDVLTDDDIDVESALEMLMDLALDGNVGGGCPAVPGGVVFMGDDGGYAVLGRKDGQGSIVAVAIRMPAFSE</sequence>
<dbReference type="Proteomes" id="UP000194127">
    <property type="component" value="Unassembled WGS sequence"/>
</dbReference>
<dbReference type="RefSeq" id="XP_024343333.1">
    <property type="nucleotide sequence ID" value="XM_024478420.1"/>
</dbReference>
<evidence type="ECO:0000313" key="2">
    <source>
        <dbReference type="EMBL" id="OSX66539.1"/>
    </source>
</evidence>
<keyword evidence="3" id="KW-1185">Reference proteome</keyword>
<evidence type="ECO:0000313" key="3">
    <source>
        <dbReference type="Proteomes" id="UP000194127"/>
    </source>
</evidence>
<reference evidence="2 3" key="1">
    <citation type="submission" date="2017-04" db="EMBL/GenBank/DDBJ databases">
        <title>Genome Sequence of the Model Brown-Rot Fungus Postia placenta SB12.</title>
        <authorList>
            <consortium name="DOE Joint Genome Institute"/>
            <person name="Gaskell J."/>
            <person name="Kersten P."/>
            <person name="Larrondo L.F."/>
            <person name="Canessa P."/>
            <person name="Martinez D."/>
            <person name="Hibbett D."/>
            <person name="Schmoll M."/>
            <person name="Kubicek C.P."/>
            <person name="Martinez A.T."/>
            <person name="Yadav J."/>
            <person name="Master E."/>
            <person name="Magnuson J.K."/>
            <person name="James T."/>
            <person name="Yaver D."/>
            <person name="Berka R."/>
            <person name="Labutti K."/>
            <person name="Lipzen A."/>
            <person name="Aerts A."/>
            <person name="Barry K."/>
            <person name="Henrissat B."/>
            <person name="Blanchette R."/>
            <person name="Grigoriev I."/>
            <person name="Cullen D."/>
        </authorList>
    </citation>
    <scope>NUCLEOTIDE SEQUENCE [LARGE SCALE GENOMIC DNA]</scope>
    <source>
        <strain evidence="2 3">MAD-698-R-SB12</strain>
    </source>
</reference>
<evidence type="ECO:0000256" key="1">
    <source>
        <dbReference type="SAM" id="MobiDB-lite"/>
    </source>
</evidence>
<name>A0A1X6ND18_9APHY</name>
<accession>A0A1X6ND18</accession>
<dbReference type="OrthoDB" id="3356389at2759"/>
<dbReference type="EMBL" id="KZ110592">
    <property type="protein sequence ID" value="OSX66539.1"/>
    <property type="molecule type" value="Genomic_DNA"/>
</dbReference>
<feature type="region of interest" description="Disordered" evidence="1">
    <location>
        <begin position="347"/>
        <end position="377"/>
    </location>
</feature>
<protein>
    <submittedName>
        <fullName evidence="2">Uncharacterized protein</fullName>
    </submittedName>
</protein>
<organism evidence="2 3">
    <name type="scientific">Postia placenta MAD-698-R-SB12</name>
    <dbReference type="NCBI Taxonomy" id="670580"/>
    <lineage>
        <taxon>Eukaryota</taxon>
        <taxon>Fungi</taxon>
        <taxon>Dikarya</taxon>
        <taxon>Basidiomycota</taxon>
        <taxon>Agaricomycotina</taxon>
        <taxon>Agaricomycetes</taxon>
        <taxon>Polyporales</taxon>
        <taxon>Adustoporiaceae</taxon>
        <taxon>Rhodonia</taxon>
    </lineage>
</organism>
<dbReference type="GeneID" id="36323370"/>